<name>A0A194WB23_CYTMA</name>
<dbReference type="Proteomes" id="UP000078559">
    <property type="component" value="Chromosome 10"/>
</dbReference>
<dbReference type="OrthoDB" id="5181552at2759"/>
<dbReference type="AlphaFoldDB" id="A0A194WB23"/>
<feature type="chain" id="PRO_5008267363" evidence="1">
    <location>
        <begin position="19"/>
        <end position="103"/>
    </location>
</feature>
<gene>
    <name evidence="2" type="ORF">VM1G_11890</name>
</gene>
<feature type="signal peptide" evidence="1">
    <location>
        <begin position="1"/>
        <end position="18"/>
    </location>
</feature>
<dbReference type="EMBL" id="CM003107">
    <property type="protein sequence ID" value="KUI73273.1"/>
    <property type="molecule type" value="Genomic_DNA"/>
</dbReference>
<proteinExistence type="predicted"/>
<evidence type="ECO:0000256" key="1">
    <source>
        <dbReference type="SAM" id="SignalP"/>
    </source>
</evidence>
<keyword evidence="3" id="KW-1185">Reference proteome</keyword>
<organism evidence="2 3">
    <name type="scientific">Cytospora mali</name>
    <name type="common">Apple Valsa canker fungus</name>
    <name type="synonym">Valsa mali</name>
    <dbReference type="NCBI Taxonomy" id="578113"/>
    <lineage>
        <taxon>Eukaryota</taxon>
        <taxon>Fungi</taxon>
        <taxon>Dikarya</taxon>
        <taxon>Ascomycota</taxon>
        <taxon>Pezizomycotina</taxon>
        <taxon>Sordariomycetes</taxon>
        <taxon>Sordariomycetidae</taxon>
        <taxon>Diaporthales</taxon>
        <taxon>Cytosporaceae</taxon>
        <taxon>Cytospora</taxon>
    </lineage>
</organism>
<evidence type="ECO:0000313" key="3">
    <source>
        <dbReference type="Proteomes" id="UP000078559"/>
    </source>
</evidence>
<sequence length="103" mass="11303">MFSSLLSIIATFVITAQAWELKWYGGINLDCNVIPAGSTDFYIRTYNGHHMPSPCVPVNGSARGVRCHSHVYDYGRPCLDRGLRYGAGPGLCRGVRGWLLSAL</sequence>
<evidence type="ECO:0000313" key="2">
    <source>
        <dbReference type="EMBL" id="KUI73273.1"/>
    </source>
</evidence>
<protein>
    <submittedName>
        <fullName evidence="2">Uncharacterized protein</fullName>
    </submittedName>
</protein>
<accession>A0A194WB23</accession>
<keyword evidence="1" id="KW-0732">Signal</keyword>
<reference evidence="2" key="1">
    <citation type="submission" date="2014-12" db="EMBL/GenBank/DDBJ databases">
        <title>Genome Sequence of Valsa Canker Pathogens Uncovers a Specific Adaption of Colonization on Woody Bark.</title>
        <authorList>
            <person name="Yin Z."/>
            <person name="Liu H."/>
            <person name="Gao X."/>
            <person name="Li Z."/>
            <person name="Song N."/>
            <person name="Ke X."/>
            <person name="Dai Q."/>
            <person name="Wu Y."/>
            <person name="Sun Y."/>
            <person name="Xu J.-R."/>
            <person name="Kang Z.K."/>
            <person name="Wang L."/>
            <person name="Huang L."/>
        </authorList>
    </citation>
    <scope>NUCLEOTIDE SEQUENCE [LARGE SCALE GENOMIC DNA]</scope>
    <source>
        <strain evidence="2">03-8</strain>
    </source>
</reference>